<reference evidence="8 9" key="1">
    <citation type="submission" date="2019-05" db="EMBL/GenBank/DDBJ databases">
        <title>Panacibacter sp. strain 17mud1-8 Genome sequencing and assembly.</title>
        <authorList>
            <person name="Chhetri G."/>
        </authorList>
    </citation>
    <scope>NUCLEOTIDE SEQUENCE [LARGE SCALE GENOMIC DNA]</scope>
    <source>
        <strain evidence="8 9">17mud1-8</strain>
    </source>
</reference>
<dbReference type="InterPro" id="IPR012944">
    <property type="entry name" value="SusD_RagB_dom"/>
</dbReference>
<dbReference type="Pfam" id="PF07980">
    <property type="entry name" value="SusD_RagB"/>
    <property type="match status" value="1"/>
</dbReference>
<comment type="caution">
    <text evidence="8">The sequence shown here is derived from an EMBL/GenBank/DDBJ whole genome shotgun (WGS) entry which is preliminary data.</text>
</comment>
<comment type="similarity">
    <text evidence="2">Belongs to the SusD family.</text>
</comment>
<protein>
    <submittedName>
        <fullName evidence="8">RagB/SusD family nutrient uptake outer membrane protein</fullName>
    </submittedName>
</protein>
<keyword evidence="3" id="KW-0732">Signal</keyword>
<accession>A0A4U3KQH6</accession>
<evidence type="ECO:0000256" key="3">
    <source>
        <dbReference type="ARBA" id="ARBA00022729"/>
    </source>
</evidence>
<keyword evidence="5" id="KW-0998">Cell outer membrane</keyword>
<feature type="domain" description="SusD-like N-terminal" evidence="7">
    <location>
        <begin position="112"/>
        <end position="218"/>
    </location>
</feature>
<dbReference type="Pfam" id="PF14322">
    <property type="entry name" value="SusD-like_3"/>
    <property type="match status" value="1"/>
</dbReference>
<evidence type="ECO:0000313" key="8">
    <source>
        <dbReference type="EMBL" id="TKK64538.1"/>
    </source>
</evidence>
<organism evidence="8 9">
    <name type="scientific">Ilyomonas limi</name>
    <dbReference type="NCBI Taxonomy" id="2575867"/>
    <lineage>
        <taxon>Bacteria</taxon>
        <taxon>Pseudomonadati</taxon>
        <taxon>Bacteroidota</taxon>
        <taxon>Chitinophagia</taxon>
        <taxon>Chitinophagales</taxon>
        <taxon>Chitinophagaceae</taxon>
        <taxon>Ilyomonas</taxon>
    </lineage>
</organism>
<dbReference type="Proteomes" id="UP000305848">
    <property type="component" value="Unassembled WGS sequence"/>
</dbReference>
<dbReference type="SUPFAM" id="SSF48452">
    <property type="entry name" value="TPR-like"/>
    <property type="match status" value="1"/>
</dbReference>
<keyword evidence="4" id="KW-0472">Membrane</keyword>
<evidence type="ECO:0000313" key="9">
    <source>
        <dbReference type="Proteomes" id="UP000305848"/>
    </source>
</evidence>
<comment type="subcellular location">
    <subcellularLocation>
        <location evidence="1">Cell outer membrane</location>
    </subcellularLocation>
</comment>
<evidence type="ECO:0000256" key="4">
    <source>
        <dbReference type="ARBA" id="ARBA00023136"/>
    </source>
</evidence>
<evidence type="ECO:0000256" key="2">
    <source>
        <dbReference type="ARBA" id="ARBA00006275"/>
    </source>
</evidence>
<evidence type="ECO:0000256" key="5">
    <source>
        <dbReference type="ARBA" id="ARBA00023237"/>
    </source>
</evidence>
<dbReference type="AlphaFoldDB" id="A0A4U3KQH6"/>
<evidence type="ECO:0000259" key="6">
    <source>
        <dbReference type="Pfam" id="PF07980"/>
    </source>
</evidence>
<keyword evidence="9" id="KW-1185">Reference proteome</keyword>
<evidence type="ECO:0000259" key="7">
    <source>
        <dbReference type="Pfam" id="PF14322"/>
    </source>
</evidence>
<dbReference type="InterPro" id="IPR033985">
    <property type="entry name" value="SusD-like_N"/>
</dbReference>
<dbReference type="PROSITE" id="PS51257">
    <property type="entry name" value="PROKAR_LIPOPROTEIN"/>
    <property type="match status" value="1"/>
</dbReference>
<dbReference type="InterPro" id="IPR011990">
    <property type="entry name" value="TPR-like_helical_dom_sf"/>
</dbReference>
<feature type="domain" description="RagB/SusD" evidence="6">
    <location>
        <begin position="271"/>
        <end position="559"/>
    </location>
</feature>
<dbReference type="GO" id="GO:0009279">
    <property type="term" value="C:cell outer membrane"/>
    <property type="evidence" value="ECO:0007669"/>
    <property type="project" value="UniProtKB-SubCell"/>
</dbReference>
<gene>
    <name evidence="8" type="ORF">FC093_22310</name>
</gene>
<dbReference type="Gene3D" id="1.25.40.390">
    <property type="match status" value="1"/>
</dbReference>
<sequence>MFVMLHKFLKQPIYFIAITVIFVMQSCSDKVLDVQPRDRLTDATVWTDPGAADLFLNDIYTGLPDGNNWYDPIENWSDNSICGFAWPTSRGLIQQSLQSPSNANVSGDIGGPYDWTTLYTDIRKCNVFIKNVTASASLADDFKKEKIAEARTLRAYFYQNLFMMFGGVPIITEVLNIDVQGDSVFRPRNTYDETLQFIQTECLAAYNDLPDMPSSGRVGKGAALVIKGWCELYAGKYAEAAATNKKIMDELPYELDADYAALFLTKGAGSKEAILYREYNPPGQGKGAFLDGTIGPTFTKNGAETSWGGVNPTQELVDDYAMDNGKVISDPTSGYNPQKPYEHREQRFYQSIVYDGSYFYNDTIFTRKGIGSKNEIDLTDRDDASQTGYYMRKRLDDKTLVLGAANWGGYTSYQNYIIYRFADVLLNYAEAQNEASGPDATVYSAVNKIRNRSALPNLPEGLSQADMRTAIRRERRIEFAFEDKRFWDLLRWHIAEVNLNHPLHGISITVGANGVLQYAPVEAKGGDRKFYAEKNYLFPIPQSVIDKNPQLKGHQNPGY</sequence>
<proteinExistence type="inferred from homology"/>
<dbReference type="OrthoDB" id="5694214at2"/>
<name>A0A4U3KQH6_9BACT</name>
<dbReference type="EMBL" id="SZQL01000032">
    <property type="protein sequence ID" value="TKK64538.1"/>
    <property type="molecule type" value="Genomic_DNA"/>
</dbReference>
<evidence type="ECO:0000256" key="1">
    <source>
        <dbReference type="ARBA" id="ARBA00004442"/>
    </source>
</evidence>